<reference evidence="5" key="1">
    <citation type="submission" date="2016-11" db="EMBL/GenBank/DDBJ databases">
        <authorList>
            <person name="Varghese N."/>
            <person name="Submissions S."/>
        </authorList>
    </citation>
    <scope>NUCLEOTIDE SEQUENCE [LARGE SCALE GENOMIC DNA]</scope>
    <source>
        <strain evidence="5">DSM 19978</strain>
    </source>
</reference>
<dbReference type="EMBL" id="FQWB01000001">
    <property type="protein sequence ID" value="SHF86251.1"/>
    <property type="molecule type" value="Genomic_DNA"/>
</dbReference>
<protein>
    <submittedName>
        <fullName evidence="4">Sialate O-acetylesterase</fullName>
    </submittedName>
</protein>
<evidence type="ECO:0000256" key="1">
    <source>
        <dbReference type="ARBA" id="ARBA00022801"/>
    </source>
</evidence>
<dbReference type="Pfam" id="PF03629">
    <property type="entry name" value="SASA"/>
    <property type="match status" value="1"/>
</dbReference>
<feature type="chain" id="PRO_5013313742" evidence="2">
    <location>
        <begin position="21"/>
        <end position="459"/>
    </location>
</feature>
<name>A0A1M5F541_9FLAO</name>
<feature type="signal peptide" evidence="2">
    <location>
        <begin position="1"/>
        <end position="20"/>
    </location>
</feature>
<accession>A0A1M5F541</accession>
<dbReference type="Proteomes" id="UP000184516">
    <property type="component" value="Unassembled WGS sequence"/>
</dbReference>
<evidence type="ECO:0000259" key="3">
    <source>
        <dbReference type="Pfam" id="PF03629"/>
    </source>
</evidence>
<dbReference type="PANTHER" id="PTHR22901">
    <property type="entry name" value="SIALATE O-ACETYLESTERASE"/>
    <property type="match status" value="1"/>
</dbReference>
<dbReference type="InterPro" id="IPR005181">
    <property type="entry name" value="SASA"/>
</dbReference>
<evidence type="ECO:0000256" key="2">
    <source>
        <dbReference type="SAM" id="SignalP"/>
    </source>
</evidence>
<dbReference type="AlphaFoldDB" id="A0A1M5F541"/>
<dbReference type="Gene3D" id="3.40.50.1110">
    <property type="entry name" value="SGNH hydrolase"/>
    <property type="match status" value="1"/>
</dbReference>
<dbReference type="RefSeq" id="WP_073367818.1">
    <property type="nucleotide sequence ID" value="NZ_FQWB01000001.1"/>
</dbReference>
<dbReference type="GO" id="GO:0005975">
    <property type="term" value="P:carbohydrate metabolic process"/>
    <property type="evidence" value="ECO:0007669"/>
    <property type="project" value="TreeGrafter"/>
</dbReference>
<proteinExistence type="predicted"/>
<keyword evidence="2" id="KW-0732">Signal</keyword>
<dbReference type="SUPFAM" id="SSF52266">
    <property type="entry name" value="SGNH hydrolase"/>
    <property type="match status" value="1"/>
</dbReference>
<dbReference type="GO" id="GO:0001681">
    <property type="term" value="F:sialate O-acetylesterase activity"/>
    <property type="evidence" value="ECO:0007669"/>
    <property type="project" value="InterPro"/>
</dbReference>
<keyword evidence="5" id="KW-1185">Reference proteome</keyword>
<dbReference type="OrthoDB" id="9816001at2"/>
<evidence type="ECO:0000313" key="4">
    <source>
        <dbReference type="EMBL" id="SHF86251.1"/>
    </source>
</evidence>
<organism evidence="4 5">
    <name type="scientific">Flavobacterium fluvii</name>
    <dbReference type="NCBI Taxonomy" id="468056"/>
    <lineage>
        <taxon>Bacteria</taxon>
        <taxon>Pseudomonadati</taxon>
        <taxon>Bacteroidota</taxon>
        <taxon>Flavobacteriia</taxon>
        <taxon>Flavobacteriales</taxon>
        <taxon>Flavobacteriaceae</taxon>
        <taxon>Flavobacterium</taxon>
    </lineage>
</organism>
<dbReference type="InterPro" id="IPR036514">
    <property type="entry name" value="SGNH_hydro_sf"/>
</dbReference>
<dbReference type="PANTHER" id="PTHR22901:SF0">
    <property type="entry name" value="SIALATE O-ACETYLESTERASE"/>
    <property type="match status" value="1"/>
</dbReference>
<keyword evidence="1" id="KW-0378">Hydrolase</keyword>
<gene>
    <name evidence="4" type="ORF">SAMN05443549_101613</name>
</gene>
<feature type="domain" description="Sialate O-acetylesterase" evidence="3">
    <location>
        <begin position="105"/>
        <end position="351"/>
    </location>
</feature>
<dbReference type="InterPro" id="IPR039329">
    <property type="entry name" value="SIAE"/>
</dbReference>
<evidence type="ECO:0000313" key="5">
    <source>
        <dbReference type="Proteomes" id="UP000184516"/>
    </source>
</evidence>
<dbReference type="STRING" id="468056.SAMN05443549_101613"/>
<sequence>MKNNIIAFVVFLTFYNTAFANVTLPNVFSDNMVLQRNTEVTIWGWANSQEEVVITPSWNNQTYKINASNQAKWEINIPTPKEGGPFTISIKGYNEIVLKNILIGEVWICSGQSNMEMNASWGIENGDEVVKNATNPNIRFFTVPKLTATTPQNNLSGNWTECTPETMKYFSAVGYFFAKRLQEDLKNVPIGLISSNWGGTPAEIWMPEEVIQNDAVLLEAAKTRKEERYGPNQPGRAFNAMIYPLTGFKIAGVIWYQGESNVGSTVYDKTFSALITSWRKLWKSDFPFYYAQIAPFNYGENHFGGAIIRDAQRKVLQEVPNTGMAITSDISPVDDIHPKDKKSVGTRLANLALANTYKTNTALVNGPLYKGIKIEKNKVVVAFDFADGLHFSNPKFNQFEIAGADGIFYEAAAILKNNTVVLQSDKVKNPVKVRFAWKNNAQSQLFNKADLPASSFISE</sequence>